<sequence length="286" mass="32134">MENVYQRIAAEIGDMSKSHVRIATYILENQTTAPFLTVGKLAKMAGVGDATVVRFATALGYSGYAEMQQYMQSSVQQQLTTTERLRISEEVYDRESSGVYEVFQDDISNIQATMEKLDEQAFHQAVESLLKARKIYIIANRSAASLGVFLNYYLGIILENTALIRSVEDSSEKLYDLGEQDVVLGISFSRYTKSTIQMFTYAKEKNARTIAITDNLLSPLVPHADIPLAASSQMPSFIDSFVAPLSLINALITFVGKEKQTDIHERLDVLEGIWDHFDVFEKRKNQ</sequence>
<dbReference type="InterPro" id="IPR035472">
    <property type="entry name" value="RpiR-like_SIS"/>
</dbReference>
<evidence type="ECO:0000259" key="4">
    <source>
        <dbReference type="PROSITE" id="PS51071"/>
    </source>
</evidence>
<proteinExistence type="predicted"/>
<keyword evidence="3" id="KW-0804">Transcription</keyword>
<dbReference type="Pfam" id="PF01380">
    <property type="entry name" value="SIS"/>
    <property type="match status" value="1"/>
</dbReference>
<dbReference type="CDD" id="cd05013">
    <property type="entry name" value="SIS_RpiR"/>
    <property type="match status" value="1"/>
</dbReference>
<keyword evidence="7" id="KW-1185">Reference proteome</keyword>
<dbReference type="InterPro" id="IPR000281">
    <property type="entry name" value="HTH_RpiR"/>
</dbReference>
<evidence type="ECO:0000259" key="5">
    <source>
        <dbReference type="PROSITE" id="PS51464"/>
    </source>
</evidence>
<dbReference type="PANTHER" id="PTHR30514">
    <property type="entry name" value="GLUCOKINASE"/>
    <property type="match status" value="1"/>
</dbReference>
<dbReference type="RefSeq" id="WP_062445352.1">
    <property type="nucleotide sequence ID" value="NZ_BMCJ01000001.1"/>
</dbReference>
<accession>A0ABQ1NK90</accession>
<dbReference type="PROSITE" id="PS51071">
    <property type="entry name" value="HTH_RPIR"/>
    <property type="match status" value="1"/>
</dbReference>
<evidence type="ECO:0000313" key="7">
    <source>
        <dbReference type="Proteomes" id="UP000619534"/>
    </source>
</evidence>
<dbReference type="Proteomes" id="UP000619534">
    <property type="component" value="Unassembled WGS sequence"/>
</dbReference>
<dbReference type="InterPro" id="IPR036388">
    <property type="entry name" value="WH-like_DNA-bd_sf"/>
</dbReference>
<feature type="domain" description="HTH rpiR-type" evidence="4">
    <location>
        <begin position="2"/>
        <end position="78"/>
    </location>
</feature>
<evidence type="ECO:0000256" key="3">
    <source>
        <dbReference type="ARBA" id="ARBA00023163"/>
    </source>
</evidence>
<dbReference type="Gene3D" id="3.40.50.10490">
    <property type="entry name" value="Glucose-6-phosphate isomerase like protein, domain 1"/>
    <property type="match status" value="1"/>
</dbReference>
<evidence type="ECO:0000256" key="2">
    <source>
        <dbReference type="ARBA" id="ARBA00023125"/>
    </source>
</evidence>
<keyword evidence="1" id="KW-0805">Transcription regulation</keyword>
<organism evidence="6 7">
    <name type="scientific">Thalassobacillus devorans</name>
    <dbReference type="NCBI Taxonomy" id="279813"/>
    <lineage>
        <taxon>Bacteria</taxon>
        <taxon>Bacillati</taxon>
        <taxon>Bacillota</taxon>
        <taxon>Bacilli</taxon>
        <taxon>Bacillales</taxon>
        <taxon>Bacillaceae</taxon>
        <taxon>Thalassobacillus</taxon>
    </lineage>
</organism>
<dbReference type="InterPro" id="IPR001347">
    <property type="entry name" value="SIS_dom"/>
</dbReference>
<evidence type="ECO:0000256" key="1">
    <source>
        <dbReference type="ARBA" id="ARBA00023015"/>
    </source>
</evidence>
<dbReference type="InterPro" id="IPR009057">
    <property type="entry name" value="Homeodomain-like_sf"/>
</dbReference>
<comment type="caution">
    <text evidence="6">The sequence shown here is derived from an EMBL/GenBank/DDBJ whole genome shotgun (WGS) entry which is preliminary data.</text>
</comment>
<keyword evidence="2" id="KW-0238">DNA-binding</keyword>
<dbReference type="PROSITE" id="PS51464">
    <property type="entry name" value="SIS"/>
    <property type="match status" value="1"/>
</dbReference>
<dbReference type="EMBL" id="BMCJ01000001">
    <property type="protein sequence ID" value="GGC78878.1"/>
    <property type="molecule type" value="Genomic_DNA"/>
</dbReference>
<dbReference type="PANTHER" id="PTHR30514:SF18">
    <property type="entry name" value="RPIR-FAMILY TRANSCRIPTIONAL REGULATOR"/>
    <property type="match status" value="1"/>
</dbReference>
<dbReference type="Pfam" id="PF01418">
    <property type="entry name" value="HTH_6"/>
    <property type="match status" value="1"/>
</dbReference>
<reference evidence="7" key="1">
    <citation type="journal article" date="2019" name="Int. J. Syst. Evol. Microbiol.">
        <title>The Global Catalogue of Microorganisms (GCM) 10K type strain sequencing project: providing services to taxonomists for standard genome sequencing and annotation.</title>
        <authorList>
            <consortium name="The Broad Institute Genomics Platform"/>
            <consortium name="The Broad Institute Genome Sequencing Center for Infectious Disease"/>
            <person name="Wu L."/>
            <person name="Ma J."/>
        </authorList>
    </citation>
    <scope>NUCLEOTIDE SEQUENCE [LARGE SCALE GENOMIC DNA]</scope>
    <source>
        <strain evidence="7">CCM 7282</strain>
    </source>
</reference>
<keyword evidence="6" id="KW-0418">Kinase</keyword>
<name>A0ABQ1NK90_9BACI</name>
<gene>
    <name evidence="6" type="ORF">GCM10007216_06720</name>
</gene>
<feature type="domain" description="SIS" evidence="5">
    <location>
        <begin position="125"/>
        <end position="261"/>
    </location>
</feature>
<dbReference type="InterPro" id="IPR047640">
    <property type="entry name" value="RpiR-like"/>
</dbReference>
<dbReference type="SUPFAM" id="SSF53697">
    <property type="entry name" value="SIS domain"/>
    <property type="match status" value="1"/>
</dbReference>
<evidence type="ECO:0000313" key="6">
    <source>
        <dbReference type="EMBL" id="GGC78878.1"/>
    </source>
</evidence>
<protein>
    <submittedName>
        <fullName evidence="6">N-acetylmannosamine kinase</fullName>
    </submittedName>
</protein>
<dbReference type="Gene3D" id="1.10.10.10">
    <property type="entry name" value="Winged helix-like DNA-binding domain superfamily/Winged helix DNA-binding domain"/>
    <property type="match status" value="1"/>
</dbReference>
<dbReference type="SUPFAM" id="SSF46689">
    <property type="entry name" value="Homeodomain-like"/>
    <property type="match status" value="1"/>
</dbReference>
<keyword evidence="6" id="KW-0808">Transferase</keyword>
<dbReference type="InterPro" id="IPR046348">
    <property type="entry name" value="SIS_dom_sf"/>
</dbReference>
<dbReference type="GO" id="GO:0016301">
    <property type="term" value="F:kinase activity"/>
    <property type="evidence" value="ECO:0007669"/>
    <property type="project" value="UniProtKB-KW"/>
</dbReference>